<dbReference type="PATRIC" id="fig|35818.11.peg.2101"/>
<reference evidence="2 4" key="2">
    <citation type="submission" date="2018-06" db="EMBL/GenBank/DDBJ databases">
        <authorList>
            <consortium name="Pathogen Informatics"/>
            <person name="Doyle S."/>
        </authorList>
    </citation>
    <scope>NUCLEOTIDE SEQUENCE [LARGE SCALE GENOMIC DNA]</scope>
    <source>
        <strain evidence="2 4">NCTC13156</strain>
    </source>
</reference>
<dbReference type="InterPro" id="IPR038315">
    <property type="entry name" value="FliS_cochap_sf"/>
</dbReference>
<protein>
    <submittedName>
        <fullName evidence="1">Uncharacterized protein</fullName>
    </submittedName>
</protein>
<dbReference type="AlphaFoldDB" id="A0A0N1EHA1"/>
<evidence type="ECO:0000313" key="1">
    <source>
        <dbReference type="EMBL" id="KPH55076.1"/>
    </source>
</evidence>
<gene>
    <name evidence="1" type="ORF">HPU229334_10620</name>
    <name evidence="2" type="ORF">NCTC13156_00414</name>
</gene>
<dbReference type="RefSeq" id="WP_005022855.1">
    <property type="nucleotide sequence ID" value="NZ_CABKNZ010000040.1"/>
</dbReference>
<evidence type="ECO:0000313" key="4">
    <source>
        <dbReference type="Proteomes" id="UP000255269"/>
    </source>
</evidence>
<dbReference type="Proteomes" id="UP000255269">
    <property type="component" value="Unassembled WGS sequence"/>
</dbReference>
<dbReference type="Proteomes" id="UP000037997">
    <property type="component" value="Unassembled WGS sequence"/>
</dbReference>
<proteinExistence type="predicted"/>
<dbReference type="OrthoDB" id="5321935at2"/>
<organism evidence="1 3">
    <name type="scientific">Helicobacter pullorum</name>
    <dbReference type="NCBI Taxonomy" id="35818"/>
    <lineage>
        <taxon>Bacteria</taxon>
        <taxon>Pseudomonadati</taxon>
        <taxon>Campylobacterota</taxon>
        <taxon>Epsilonproteobacteria</taxon>
        <taxon>Campylobacterales</taxon>
        <taxon>Helicobacteraceae</taxon>
        <taxon>Helicobacter</taxon>
    </lineage>
</organism>
<sequence>MLSSVNPYGLGNIYTQNIQPNTKESQPSTTQNIQDSQELPNLSKETLEIRKFSDGVKGANEMVGAMQIADITLNALSTQAKDMGEINPENLNILDKTAKAAQFRNEALFGRELSLNLAGENVSLSLPLPSQMAQDDSSLIESLSQKHNEISDKMSTISTLIEKASLPLSNNTQNYDFENFDTNSFKNLFQ</sequence>
<evidence type="ECO:0000313" key="3">
    <source>
        <dbReference type="Proteomes" id="UP000037997"/>
    </source>
</evidence>
<name>A0A0N1EHA1_9HELI</name>
<dbReference type="STRING" id="35818.HPU229336_05490"/>
<dbReference type="EMBL" id="JNOC01000058">
    <property type="protein sequence ID" value="KPH55076.1"/>
    <property type="molecule type" value="Genomic_DNA"/>
</dbReference>
<dbReference type="InterPro" id="IPR032411">
    <property type="entry name" value="FliS_cochap"/>
</dbReference>
<accession>A0A0N1EHA1</accession>
<dbReference type="Pfam" id="PF16522">
    <property type="entry name" value="FliS_cochap"/>
    <property type="match status" value="1"/>
</dbReference>
<evidence type="ECO:0000313" key="2">
    <source>
        <dbReference type="EMBL" id="STQ87595.1"/>
    </source>
</evidence>
<dbReference type="Gene3D" id="3.30.1120.180">
    <property type="entry name" value="Flagellar FLiS export co-chaperone, HP1076"/>
    <property type="match status" value="1"/>
</dbReference>
<dbReference type="EMBL" id="UGJF01000001">
    <property type="protein sequence ID" value="STQ87595.1"/>
    <property type="molecule type" value="Genomic_DNA"/>
</dbReference>
<reference evidence="1 3" key="1">
    <citation type="submission" date="2014-06" db="EMBL/GenBank/DDBJ databases">
        <title>Helicobacter pullorum isolates in fresh chicken meat - phenotypic and genotypic features.</title>
        <authorList>
            <person name="Borges V."/>
            <person name="Santos A."/>
            <person name="Correia C.B."/>
            <person name="Saraiva M."/>
            <person name="Menard A."/>
            <person name="Vieira L."/>
            <person name="Sampaio D.A."/>
            <person name="Gomes J.P."/>
            <person name="Oleastro M."/>
        </authorList>
    </citation>
    <scope>NUCLEOTIDE SEQUENCE [LARGE SCALE GENOMIC DNA]</scope>
    <source>
        <strain evidence="1 3">229334/12</strain>
    </source>
</reference>